<dbReference type="InterPro" id="IPR002716">
    <property type="entry name" value="PIN_dom"/>
</dbReference>
<evidence type="ECO:0000256" key="3">
    <source>
        <dbReference type="ARBA" id="ARBA00022723"/>
    </source>
</evidence>
<gene>
    <name evidence="6" type="primary">vapC</name>
    <name evidence="8" type="ordered locus">Ferp_1030</name>
</gene>
<dbReference type="Pfam" id="PF01850">
    <property type="entry name" value="PIN"/>
    <property type="match status" value="1"/>
</dbReference>
<protein>
    <recommendedName>
        <fullName evidence="6">Ribonuclease VapC</fullName>
        <shortName evidence="6">RNase VapC</shortName>
        <ecNumber evidence="6">3.1.-.-</ecNumber>
    </recommendedName>
    <alternativeName>
        <fullName evidence="6">Putative toxin VapC</fullName>
    </alternativeName>
</protein>
<accession>D3RXH9</accession>
<evidence type="ECO:0000313" key="9">
    <source>
        <dbReference type="Proteomes" id="UP000002613"/>
    </source>
</evidence>
<evidence type="ECO:0000313" key="8">
    <source>
        <dbReference type="EMBL" id="ADC65192.1"/>
    </source>
</evidence>
<keyword evidence="2 6" id="KW-0540">Nuclease</keyword>
<dbReference type="HOGENOM" id="CLU_118482_3_4_2"/>
<keyword evidence="3 6" id="KW-0479">Metal-binding</keyword>
<comment type="function">
    <text evidence="6">Toxic component of a toxin-antitoxin (TA) system. An RNase.</text>
</comment>
<dbReference type="PANTHER" id="PTHR42740:SF1">
    <property type="entry name" value="RIBONUCLEASE VAPC3"/>
    <property type="match status" value="1"/>
</dbReference>
<name>D3RXH9_FERPA</name>
<comment type="cofactor">
    <cofactor evidence="6">
        <name>Mg(2+)</name>
        <dbReference type="ChEBI" id="CHEBI:18420"/>
    </cofactor>
</comment>
<dbReference type="STRING" id="589924.Ferp_1030"/>
<feature type="binding site" evidence="6">
    <location>
        <position position="93"/>
    </location>
    <ligand>
        <name>Mg(2+)</name>
        <dbReference type="ChEBI" id="CHEBI:18420"/>
    </ligand>
</feature>
<proteinExistence type="inferred from homology"/>
<dbReference type="KEGG" id="fpl:Ferp_1030"/>
<dbReference type="Proteomes" id="UP000002613">
    <property type="component" value="Chromosome"/>
</dbReference>
<comment type="similarity">
    <text evidence="6">Belongs to the PINc/VapC protein family.</text>
</comment>
<dbReference type="SUPFAM" id="SSF88723">
    <property type="entry name" value="PIN domain-like"/>
    <property type="match status" value="1"/>
</dbReference>
<keyword evidence="5 6" id="KW-0460">Magnesium</keyword>
<evidence type="ECO:0000256" key="2">
    <source>
        <dbReference type="ARBA" id="ARBA00022722"/>
    </source>
</evidence>
<evidence type="ECO:0000256" key="4">
    <source>
        <dbReference type="ARBA" id="ARBA00022801"/>
    </source>
</evidence>
<dbReference type="InterPro" id="IPR029060">
    <property type="entry name" value="PIN-like_dom_sf"/>
</dbReference>
<dbReference type="RefSeq" id="WP_012965535.1">
    <property type="nucleotide sequence ID" value="NC_013849.1"/>
</dbReference>
<dbReference type="GeneID" id="8778540"/>
<dbReference type="EMBL" id="CP001899">
    <property type="protein sequence ID" value="ADC65192.1"/>
    <property type="molecule type" value="Genomic_DNA"/>
</dbReference>
<sequence>MIVLDTSFIIDYFRGVEATYDLVDEEDDVVTTTITYHEILTGLKRKRSKKEEKFFKRFFSEVRILPFDVKAAEESSNIAAKLLAMGREINVLDVLIAGIALANGAEKIITRDSDFEEIAKLSDIEVVFY</sequence>
<keyword evidence="1 6" id="KW-1277">Toxin-antitoxin system</keyword>
<dbReference type="OrthoDB" id="49529at2157"/>
<feature type="binding site" evidence="6">
    <location>
        <position position="5"/>
    </location>
    <ligand>
        <name>Mg(2+)</name>
        <dbReference type="ChEBI" id="CHEBI:18420"/>
    </ligand>
</feature>
<keyword evidence="6" id="KW-0800">Toxin</keyword>
<reference evidence="9" key="1">
    <citation type="submission" date="2010-02" db="EMBL/GenBank/DDBJ databases">
        <title>Complete sequence of Ferroglobus placidus DSM 10642.</title>
        <authorList>
            <consortium name="US DOE Joint Genome Institute"/>
            <person name="Lucas S."/>
            <person name="Copeland A."/>
            <person name="Lapidus A."/>
            <person name="Cheng J.-F."/>
            <person name="Bruce D."/>
            <person name="Goodwin L."/>
            <person name="Pitluck S."/>
            <person name="Saunders E."/>
            <person name="Brettin T."/>
            <person name="Detter J.C."/>
            <person name="Han C."/>
            <person name="Tapia R."/>
            <person name="Larimer F."/>
            <person name="Land M."/>
            <person name="Hauser L."/>
            <person name="Kyrpides N."/>
            <person name="Ivanova N."/>
            <person name="Holmes D."/>
            <person name="Lovley D."/>
            <person name="Kyrpides N."/>
            <person name="Anderson I.J."/>
            <person name="Woyke T."/>
        </authorList>
    </citation>
    <scope>NUCLEOTIDE SEQUENCE [LARGE SCALE GENOMIC DNA]</scope>
    <source>
        <strain evidence="9">DSM 10642 / AEDII12DO</strain>
    </source>
</reference>
<dbReference type="GO" id="GO:0004540">
    <property type="term" value="F:RNA nuclease activity"/>
    <property type="evidence" value="ECO:0007669"/>
    <property type="project" value="InterPro"/>
</dbReference>
<reference evidence="8 9" key="2">
    <citation type="journal article" date="2011" name="Stand. Genomic Sci.">
        <title>Complete genome sequence of Ferroglobus placidus AEDII12DO.</title>
        <authorList>
            <person name="Anderson I."/>
            <person name="Risso C."/>
            <person name="Holmes D."/>
            <person name="Lucas S."/>
            <person name="Copeland A."/>
            <person name="Lapidus A."/>
            <person name="Cheng J.F."/>
            <person name="Bruce D."/>
            <person name="Goodwin L."/>
            <person name="Pitluck S."/>
            <person name="Saunders E."/>
            <person name="Brettin T."/>
            <person name="Detter J.C."/>
            <person name="Han C."/>
            <person name="Tapia R."/>
            <person name="Larimer F."/>
            <person name="Land M."/>
            <person name="Hauser L."/>
            <person name="Woyke T."/>
            <person name="Lovley D."/>
            <person name="Kyrpides N."/>
            <person name="Ivanova N."/>
        </authorList>
    </citation>
    <scope>NUCLEOTIDE SEQUENCE [LARGE SCALE GENOMIC DNA]</scope>
    <source>
        <strain evidence="9">DSM 10642 / AEDII12DO</strain>
    </source>
</reference>
<dbReference type="PaxDb" id="589924-Ferp_1030"/>
<evidence type="ECO:0000256" key="6">
    <source>
        <dbReference type="HAMAP-Rule" id="MF_00265"/>
    </source>
</evidence>
<dbReference type="eggNOG" id="arCOG02219">
    <property type="taxonomic scope" value="Archaea"/>
</dbReference>
<keyword evidence="9" id="KW-1185">Reference proteome</keyword>
<dbReference type="EC" id="3.1.-.-" evidence="6"/>
<dbReference type="GO" id="GO:0000287">
    <property type="term" value="F:magnesium ion binding"/>
    <property type="evidence" value="ECO:0007669"/>
    <property type="project" value="UniProtKB-UniRule"/>
</dbReference>
<feature type="domain" description="PIN" evidence="7">
    <location>
        <begin position="2"/>
        <end position="120"/>
    </location>
</feature>
<organism evidence="8 9">
    <name type="scientific">Ferroglobus placidus (strain DSM 10642 / AEDII12DO)</name>
    <dbReference type="NCBI Taxonomy" id="589924"/>
    <lineage>
        <taxon>Archaea</taxon>
        <taxon>Methanobacteriati</taxon>
        <taxon>Methanobacteriota</taxon>
        <taxon>Archaeoglobi</taxon>
        <taxon>Archaeoglobales</taxon>
        <taxon>Archaeoglobaceae</taxon>
        <taxon>Ferroglobus</taxon>
    </lineage>
</organism>
<evidence type="ECO:0000256" key="5">
    <source>
        <dbReference type="ARBA" id="ARBA00022842"/>
    </source>
</evidence>
<dbReference type="Gene3D" id="3.40.50.1010">
    <property type="entry name" value="5'-nuclease"/>
    <property type="match status" value="1"/>
</dbReference>
<dbReference type="GO" id="GO:0016787">
    <property type="term" value="F:hydrolase activity"/>
    <property type="evidence" value="ECO:0007669"/>
    <property type="project" value="UniProtKB-KW"/>
</dbReference>
<dbReference type="GO" id="GO:0090729">
    <property type="term" value="F:toxin activity"/>
    <property type="evidence" value="ECO:0007669"/>
    <property type="project" value="UniProtKB-KW"/>
</dbReference>
<dbReference type="PANTHER" id="PTHR42740">
    <property type="entry name" value="RIBONUCLEASE VAPC3"/>
    <property type="match status" value="1"/>
</dbReference>
<dbReference type="HAMAP" id="MF_00265">
    <property type="entry name" value="VapC_Nob1"/>
    <property type="match status" value="1"/>
</dbReference>
<evidence type="ECO:0000259" key="7">
    <source>
        <dbReference type="Pfam" id="PF01850"/>
    </source>
</evidence>
<dbReference type="InterPro" id="IPR022907">
    <property type="entry name" value="VapC_family"/>
</dbReference>
<keyword evidence="4 6" id="KW-0378">Hydrolase</keyword>
<evidence type="ECO:0000256" key="1">
    <source>
        <dbReference type="ARBA" id="ARBA00022649"/>
    </source>
</evidence>
<dbReference type="AlphaFoldDB" id="D3RXH9"/>
<dbReference type="InterPro" id="IPR051749">
    <property type="entry name" value="PINc/VapC_TA_RNase"/>
</dbReference>